<evidence type="ECO:0000256" key="1">
    <source>
        <dbReference type="SAM" id="MobiDB-lite"/>
    </source>
</evidence>
<dbReference type="Proteomes" id="UP000784294">
    <property type="component" value="Unassembled WGS sequence"/>
</dbReference>
<organism evidence="2 3">
    <name type="scientific">Protopolystoma xenopodis</name>
    <dbReference type="NCBI Taxonomy" id="117903"/>
    <lineage>
        <taxon>Eukaryota</taxon>
        <taxon>Metazoa</taxon>
        <taxon>Spiralia</taxon>
        <taxon>Lophotrochozoa</taxon>
        <taxon>Platyhelminthes</taxon>
        <taxon>Monogenea</taxon>
        <taxon>Polyopisthocotylea</taxon>
        <taxon>Polystomatidea</taxon>
        <taxon>Polystomatidae</taxon>
        <taxon>Protopolystoma</taxon>
    </lineage>
</organism>
<gene>
    <name evidence="2" type="ORF">PXEA_LOCUS37401</name>
</gene>
<proteinExistence type="predicted"/>
<sequence>WEVVLTDPSSCQSAANQTISTARNESSNLAAGAGNTASGSSTSSNIQINLAESSSSSAAAVADIGFNSSISRAGLSTTTRSAISTCAEGKTAHSPIRHPRRDIEDEEEEDEDEDDEACSIWLLDY</sequence>
<evidence type="ECO:0000313" key="2">
    <source>
        <dbReference type="EMBL" id="VEL43961.1"/>
    </source>
</evidence>
<keyword evidence="3" id="KW-1185">Reference proteome</keyword>
<feature type="non-terminal residue" evidence="2">
    <location>
        <position position="1"/>
    </location>
</feature>
<evidence type="ECO:0000313" key="3">
    <source>
        <dbReference type="Proteomes" id="UP000784294"/>
    </source>
</evidence>
<feature type="region of interest" description="Disordered" evidence="1">
    <location>
        <begin position="86"/>
        <end position="118"/>
    </location>
</feature>
<reference evidence="2" key="1">
    <citation type="submission" date="2018-11" db="EMBL/GenBank/DDBJ databases">
        <authorList>
            <consortium name="Pathogen Informatics"/>
        </authorList>
    </citation>
    <scope>NUCLEOTIDE SEQUENCE</scope>
</reference>
<protein>
    <submittedName>
        <fullName evidence="2">Uncharacterized protein</fullName>
    </submittedName>
</protein>
<feature type="compositionally biased region" description="Polar residues" evidence="1">
    <location>
        <begin position="7"/>
        <end position="25"/>
    </location>
</feature>
<feature type="region of interest" description="Disordered" evidence="1">
    <location>
        <begin position="1"/>
        <end position="44"/>
    </location>
</feature>
<feature type="compositionally biased region" description="Acidic residues" evidence="1">
    <location>
        <begin position="104"/>
        <end position="117"/>
    </location>
</feature>
<comment type="caution">
    <text evidence="2">The sequence shown here is derived from an EMBL/GenBank/DDBJ whole genome shotgun (WGS) entry which is preliminary data.</text>
</comment>
<dbReference type="EMBL" id="CAAALY010287369">
    <property type="protein sequence ID" value="VEL43961.1"/>
    <property type="molecule type" value="Genomic_DNA"/>
</dbReference>
<name>A0A3S5CVU8_9PLAT</name>
<dbReference type="AlphaFoldDB" id="A0A3S5CVU8"/>
<feature type="compositionally biased region" description="Low complexity" evidence="1">
    <location>
        <begin position="26"/>
        <end position="44"/>
    </location>
</feature>
<accession>A0A3S5CVU8</accession>